<dbReference type="GO" id="GO:0034553">
    <property type="term" value="P:mitochondrial respiratory chain complex II assembly"/>
    <property type="evidence" value="ECO:0007669"/>
    <property type="project" value="UniProtKB-UniRule"/>
</dbReference>
<reference evidence="8" key="1">
    <citation type="journal article" date="2020" name="Fungal Divers.">
        <title>Resolving the Mortierellaceae phylogeny through synthesis of multi-gene phylogenetics and phylogenomics.</title>
        <authorList>
            <person name="Vandepol N."/>
            <person name="Liber J."/>
            <person name="Desiro A."/>
            <person name="Na H."/>
            <person name="Kennedy M."/>
            <person name="Barry K."/>
            <person name="Grigoriev I.V."/>
            <person name="Miller A.N."/>
            <person name="O'Donnell K."/>
            <person name="Stajich J.E."/>
            <person name="Bonito G."/>
        </authorList>
    </citation>
    <scope>NUCLEOTIDE SEQUENCE</scope>
    <source>
        <strain evidence="8">KOD1015</strain>
    </source>
</reference>
<evidence type="ECO:0000256" key="2">
    <source>
        <dbReference type="ARBA" id="ARBA00006020"/>
    </source>
</evidence>
<evidence type="ECO:0000256" key="1">
    <source>
        <dbReference type="ARBA" id="ARBA00004305"/>
    </source>
</evidence>
<proteinExistence type="inferred from homology"/>
<dbReference type="EMBL" id="JAABOA010001781">
    <property type="protein sequence ID" value="KAF9580906.1"/>
    <property type="molecule type" value="Genomic_DNA"/>
</dbReference>
<dbReference type="PANTHER" id="PTHR13137">
    <property type="entry name" value="DC11 ACN9 HOMOLOG"/>
    <property type="match status" value="1"/>
</dbReference>
<evidence type="ECO:0000256" key="3">
    <source>
        <dbReference type="ARBA" id="ARBA00022946"/>
    </source>
</evidence>
<organism evidence="8 9">
    <name type="scientific">Lunasporangiospora selenospora</name>
    <dbReference type="NCBI Taxonomy" id="979761"/>
    <lineage>
        <taxon>Eukaryota</taxon>
        <taxon>Fungi</taxon>
        <taxon>Fungi incertae sedis</taxon>
        <taxon>Mucoromycota</taxon>
        <taxon>Mortierellomycotina</taxon>
        <taxon>Mortierellomycetes</taxon>
        <taxon>Mortierellales</taxon>
        <taxon>Mortierellaceae</taxon>
        <taxon>Lunasporangiospora</taxon>
    </lineage>
</organism>
<keyword evidence="3" id="KW-0809">Transit peptide</keyword>
<dbReference type="GO" id="GO:0005758">
    <property type="term" value="C:mitochondrial intermembrane space"/>
    <property type="evidence" value="ECO:0007669"/>
    <property type="project" value="TreeGrafter"/>
</dbReference>
<accession>A0A9P6FTH4</accession>
<dbReference type="AlphaFoldDB" id="A0A9P6FTH4"/>
<dbReference type="GO" id="GO:0005759">
    <property type="term" value="C:mitochondrial matrix"/>
    <property type="evidence" value="ECO:0007669"/>
    <property type="project" value="UniProtKB-SubCell"/>
</dbReference>
<name>A0A9P6FTH4_9FUNG</name>
<dbReference type="PANTHER" id="PTHR13137:SF6">
    <property type="entry name" value="SUCCINATE DEHYDROGENASE ASSEMBLY FACTOR 3, MITOCHONDRIAL"/>
    <property type="match status" value="1"/>
</dbReference>
<evidence type="ECO:0000256" key="5">
    <source>
        <dbReference type="ARBA" id="ARBA00023186"/>
    </source>
</evidence>
<keyword evidence="4 6" id="KW-0496">Mitochondrion</keyword>
<keyword evidence="9" id="KW-1185">Reference proteome</keyword>
<protein>
    <recommendedName>
        <fullName evidence="6">Succinate dehydrogenase assembly factor 3</fullName>
        <shortName evidence="6">SDH assembly factor 3</shortName>
        <shortName evidence="6">SDHAF3</shortName>
    </recommendedName>
</protein>
<dbReference type="CDD" id="cd20270">
    <property type="entry name" value="Complex1_LYR_SDHAF3_LYRM10"/>
    <property type="match status" value="1"/>
</dbReference>
<comment type="subcellular location">
    <subcellularLocation>
        <location evidence="1 6">Mitochondrion matrix</location>
    </subcellularLocation>
</comment>
<dbReference type="OrthoDB" id="278329at2759"/>
<evidence type="ECO:0000313" key="9">
    <source>
        <dbReference type="Proteomes" id="UP000780801"/>
    </source>
</evidence>
<dbReference type="GO" id="GO:0006105">
    <property type="term" value="P:succinate metabolic process"/>
    <property type="evidence" value="ECO:0007669"/>
    <property type="project" value="TreeGrafter"/>
</dbReference>
<comment type="similarity">
    <text evidence="2 6">Belongs to the complex I LYR family. SDHAF3 subfamily.</text>
</comment>
<comment type="caution">
    <text evidence="8">The sequence shown here is derived from an EMBL/GenBank/DDBJ whole genome shotgun (WGS) entry which is preliminary data.</text>
</comment>
<evidence type="ECO:0000313" key="8">
    <source>
        <dbReference type="EMBL" id="KAF9580906.1"/>
    </source>
</evidence>
<evidence type="ECO:0000256" key="6">
    <source>
        <dbReference type="RuleBase" id="RU368039"/>
    </source>
</evidence>
<evidence type="ECO:0000256" key="4">
    <source>
        <dbReference type="ARBA" id="ARBA00023128"/>
    </source>
</evidence>
<feature type="compositionally biased region" description="Low complexity" evidence="7">
    <location>
        <begin position="71"/>
        <end position="89"/>
    </location>
</feature>
<keyword evidence="5 6" id="KW-0143">Chaperone</keyword>
<dbReference type="InterPro" id="IPR008381">
    <property type="entry name" value="SDHAF3/Sdh7"/>
</dbReference>
<feature type="compositionally biased region" description="Basic and acidic residues" evidence="7">
    <location>
        <begin position="92"/>
        <end position="102"/>
    </location>
</feature>
<comment type="subunit">
    <text evidence="6">Interacts with the iron-sulfur protein subunit within the SDH catalytic dimer.</text>
</comment>
<evidence type="ECO:0000256" key="7">
    <source>
        <dbReference type="SAM" id="MobiDB-lite"/>
    </source>
</evidence>
<sequence length="182" mass="20532">MASQKALTPPLTLYRQILRAHRKHLPSQFRILGDGYVKSEFHLHKNVDNPLHIIGFLEQWQGYLDHVLASSAATPSSSTDSTSRTGATTEAMRSDQEGSRQETLDQIIAQGKPFGKKLDQGLLDKMSDQQLGQLFELRKEARGLQNEEELKELEQQETRLFKKVETAFPGLIRSSEPSSSKK</sequence>
<dbReference type="Proteomes" id="UP000780801">
    <property type="component" value="Unassembled WGS sequence"/>
</dbReference>
<comment type="function">
    <text evidence="6">Plays an essential role in the assembly of succinate dehydrogenase (SDH), an enzyme complex (also referred to as respiratory complex II) that is a component of both the tricarboxylic acid (TCA) cycle and the mitochondrial electron transport chain, and which couples the oxidation of succinate to fumarate with the reduction of ubiquinone (coenzyme Q) to ubiquinol. Promotes maturation of the iron-sulfur protein subunit of the SDH catalytic dimer, protecting it from the deleterious effects of oxidants. May act together with SDHAF1.</text>
</comment>
<dbReference type="Pfam" id="PF13233">
    <property type="entry name" value="Complex1_LYR_2"/>
    <property type="match status" value="1"/>
</dbReference>
<gene>
    <name evidence="8" type="primary">ACN9</name>
    <name evidence="8" type="ORF">BGW38_002264</name>
</gene>
<feature type="region of interest" description="Disordered" evidence="7">
    <location>
        <begin position="71"/>
        <end position="102"/>
    </location>
</feature>